<keyword evidence="2" id="KW-0472">Membrane</keyword>
<reference evidence="3 4" key="1">
    <citation type="submission" date="2016-06" db="EMBL/GenBank/DDBJ databases">
        <authorList>
            <consortium name="Pathogen Informatics"/>
        </authorList>
    </citation>
    <scope>NUCLEOTIDE SEQUENCE [LARGE SCALE GENOMIC DNA]</scope>
</reference>
<feature type="transmembrane region" description="Helical" evidence="2">
    <location>
        <begin position="1287"/>
        <end position="1306"/>
    </location>
</feature>
<keyword evidence="2" id="KW-1133">Transmembrane helix</keyword>
<proteinExistence type="predicted"/>
<evidence type="ECO:0000313" key="4">
    <source>
        <dbReference type="Proteomes" id="UP000219813"/>
    </source>
</evidence>
<feature type="transmembrane region" description="Helical" evidence="2">
    <location>
        <begin position="150"/>
        <end position="176"/>
    </location>
</feature>
<feature type="region of interest" description="Disordered" evidence="1">
    <location>
        <begin position="745"/>
        <end position="811"/>
    </location>
</feature>
<feature type="transmembrane region" description="Helical" evidence="2">
    <location>
        <begin position="78"/>
        <end position="97"/>
    </location>
</feature>
<keyword evidence="2" id="KW-0812">Transmembrane</keyword>
<keyword evidence="4" id="KW-1185">Reference proteome</keyword>
<feature type="transmembrane region" description="Helical" evidence="2">
    <location>
        <begin position="1232"/>
        <end position="1250"/>
    </location>
</feature>
<dbReference type="EMBL" id="LT594628">
    <property type="protein sequence ID" value="SBT87919.1"/>
    <property type="molecule type" value="Genomic_DNA"/>
</dbReference>
<feature type="compositionally biased region" description="Polar residues" evidence="1">
    <location>
        <begin position="745"/>
        <end position="756"/>
    </location>
</feature>
<accession>A0A1D3JMU5</accession>
<evidence type="ECO:0000313" key="3">
    <source>
        <dbReference type="EMBL" id="SBT87919.1"/>
    </source>
</evidence>
<sequence>MKKSKNYINLFLLSSTNSLILLIFMEIFFFLLDGINTFEFINIQERISQIILCTFLVIQVGVLKVAEVFSKNNKGKQLVIIHYFFIIYIFLLPLLSFLLLTSALSWTKIVYFAYILSLATSIKIRGLLTICVVTLIMGFVRFYHSLPTSTIILCFTLLLTIHVLICVIIHISLYILARQISYIKKKPLRAFDNIQPYFHELEKKAILIRNNLIYCQQNNISVDILGNSLFESEVNDGIKKIKTINKSGANLEEYDDELVMVEDEIPLDVSDVNCSSTHTFFSVHNSEERKVFQNEGASSFSDGEESHVNRYNNPVKVNHKKVKDKNSNRKNYSNKYFKKEKNIGSSARGEKCTQGKHIIKEIKVNTSNDGINCINDNNNGKDRGIKNTKYHIKYTFSQDCTNSNNRIRNIPTIKDSNIKKINNKLVNRKLDDLNDKDYGETCKKKKIVQKHFSLLRRGLKKISRKRNILLSEELKNNINYIYFDNSGKIKQSKIIPIYVLDRHNLNDISTYLRENTATKNRTYFKIFTLLNDDTKLTIHEKAMFVSLGLLKSPNDQKEHVKRCTCKGEKTKYYHNDNNKKENFYRNKYSSKSICNMMDIINSGLIPNFEKKRTSNCNFKDSSTDNYKISSHNKWEGNYQGSTRMFYLVNPVKKNKGVLRISEHPDSTDKKEETTMPYCHFLSVNDANTSVVRDNLNFLVNKPDKRSTLHSQGSSDDILSSKQAFYIDDAIDDSVNSIITGDSESEMHTYNTSSSDLTAYKKGEGEKKTRERKGAKGTKERNVDTKEESGELVLTEGNSSSRGANKGSVNKRGDRYVDRCVDRCVSKSEKRDKGYYYRFSCKRKRISYGREEESCVSSILNTFTDESGQKKKFEKKLGNNMCTKCFDVGRNDDGSSEGGMSSRGNRLDVGRDGSKHGISGGSIDRICDGNNYGNSGDNHNEQDQFPMCTNVSTTRIKKKVSCYRIPKLSMRLKDESKIISKKKIFFLEFHDHISIDYKKKPYNAEKKKMCCSNWRKYFLSINPVSNIFRKIKLIYEYVQKKEKCWKKYNNILYASEWDTNMQDNELEYILNYKNFTKWYDYWVKTLKYNYYKSTYILNLLLLFFNVLLVYLQLHLFYLIFKTDNSHMKPLNQFYVKREAPFDSKYYNINNCIDEKVFLRYIYIRIPTQLFLNTFLVLPCVLIKQCRNINLLNHSAVINCFVNIFFGMIDISYSLNGRIYNLDELYIVLNYYNIFDIFLIGKLITTIFLIPFITNFNEYKTSPLIYFSCFCYIATFYYSFNPFSFSIKLMYITNFVLLIATAISTAYYSRLITKSRKMLFVKYVLPYFIYLTFLNTDPNIRMEIREKKAP</sequence>
<feature type="region of interest" description="Disordered" evidence="1">
    <location>
        <begin position="892"/>
        <end position="913"/>
    </location>
</feature>
<feature type="transmembrane region" description="Helical" evidence="2">
    <location>
        <begin position="1262"/>
        <end position="1281"/>
    </location>
</feature>
<feature type="transmembrane region" description="Helical" evidence="2">
    <location>
        <begin position="1094"/>
        <end position="1119"/>
    </location>
</feature>
<dbReference type="RefSeq" id="XP_028860851.1">
    <property type="nucleotide sequence ID" value="XM_029004130.1"/>
</dbReference>
<organism evidence="3 4">
    <name type="scientific">Plasmodium malariae</name>
    <dbReference type="NCBI Taxonomy" id="5858"/>
    <lineage>
        <taxon>Eukaryota</taxon>
        <taxon>Sar</taxon>
        <taxon>Alveolata</taxon>
        <taxon>Apicomplexa</taxon>
        <taxon>Aconoidasida</taxon>
        <taxon>Haemosporida</taxon>
        <taxon>Plasmodiidae</taxon>
        <taxon>Plasmodium</taxon>
        <taxon>Plasmodium (Plasmodium)</taxon>
    </lineage>
</organism>
<dbReference type="OMA" id="CQQNNIS"/>
<dbReference type="Proteomes" id="UP000219813">
    <property type="component" value="Chromosome 7"/>
</dbReference>
<dbReference type="KEGG" id="pmal:PMUG01_07038100"/>
<feature type="transmembrane region" description="Helical" evidence="2">
    <location>
        <begin position="47"/>
        <end position="66"/>
    </location>
</feature>
<evidence type="ECO:0000256" key="1">
    <source>
        <dbReference type="SAM" id="MobiDB-lite"/>
    </source>
</evidence>
<dbReference type="OrthoDB" id="392416at2759"/>
<dbReference type="GeneID" id="39867944"/>
<name>A0A1D3JMU5_PLAMA</name>
<feature type="transmembrane region" description="Helical" evidence="2">
    <location>
        <begin position="7"/>
        <end position="32"/>
    </location>
</feature>
<evidence type="ECO:0000256" key="2">
    <source>
        <dbReference type="SAM" id="Phobius"/>
    </source>
</evidence>
<feature type="transmembrane region" description="Helical" evidence="2">
    <location>
        <begin position="126"/>
        <end position="144"/>
    </location>
</feature>
<feature type="transmembrane region" description="Helical" evidence="2">
    <location>
        <begin position="1193"/>
        <end position="1212"/>
    </location>
</feature>
<gene>
    <name evidence="3" type="primary">PmUG01_07038100</name>
    <name evidence="3" type="ORF">PMUG01_07038100</name>
</gene>
<dbReference type="VEuPathDB" id="PlasmoDB:PmUG01_07038100"/>
<feature type="transmembrane region" description="Helical" evidence="2">
    <location>
        <begin position="1318"/>
        <end position="1334"/>
    </location>
</feature>
<feature type="compositionally biased region" description="Basic and acidic residues" evidence="1">
    <location>
        <begin position="904"/>
        <end position="913"/>
    </location>
</feature>
<feature type="compositionally biased region" description="Basic and acidic residues" evidence="1">
    <location>
        <begin position="758"/>
        <end position="788"/>
    </location>
</feature>
<protein>
    <submittedName>
        <fullName evidence="3">Uncharacterized protein</fullName>
    </submittedName>
</protein>